<dbReference type="Gene3D" id="2.40.10.10">
    <property type="entry name" value="Trypsin-like serine proteases"/>
    <property type="match status" value="1"/>
</dbReference>
<evidence type="ECO:0000256" key="1">
    <source>
        <dbReference type="ARBA" id="ARBA00022670"/>
    </source>
</evidence>
<dbReference type="GO" id="GO:0006508">
    <property type="term" value="P:proteolysis"/>
    <property type="evidence" value="ECO:0007669"/>
    <property type="project" value="UniProtKB-KW"/>
</dbReference>
<dbReference type="CDD" id="cd00112">
    <property type="entry name" value="LDLa"/>
    <property type="match status" value="1"/>
</dbReference>
<dbReference type="PANTHER" id="PTHR24252:SF7">
    <property type="entry name" value="HYALIN"/>
    <property type="match status" value="1"/>
</dbReference>
<dbReference type="InterPro" id="IPR000859">
    <property type="entry name" value="CUB_dom"/>
</dbReference>
<dbReference type="InterPro" id="IPR002172">
    <property type="entry name" value="LDrepeatLR_classA_rpt"/>
</dbReference>
<dbReference type="InterPro" id="IPR018114">
    <property type="entry name" value="TRYPSIN_HIS"/>
</dbReference>
<dbReference type="CDD" id="cd00041">
    <property type="entry name" value="CUB"/>
    <property type="match status" value="1"/>
</dbReference>
<reference evidence="11 12" key="1">
    <citation type="journal article" date="2022" name="Nat. Ecol. Evol.">
        <title>A masculinizing supergene underlies an exaggerated male reproductive morph in a spider.</title>
        <authorList>
            <person name="Hendrickx F."/>
            <person name="De Corte Z."/>
            <person name="Sonet G."/>
            <person name="Van Belleghem S.M."/>
            <person name="Kostlbacher S."/>
            <person name="Vangestel C."/>
        </authorList>
    </citation>
    <scope>NUCLEOTIDE SEQUENCE [LARGE SCALE GENOMIC DNA]</scope>
    <source>
        <strain evidence="11">W744_W776</strain>
    </source>
</reference>
<dbReference type="InterPro" id="IPR009003">
    <property type="entry name" value="Peptidase_S1_PA"/>
</dbReference>
<proteinExistence type="predicted"/>
<evidence type="ECO:0000256" key="4">
    <source>
        <dbReference type="ARBA" id="ARBA00023157"/>
    </source>
</evidence>
<dbReference type="PROSITE" id="PS50240">
    <property type="entry name" value="TRYPSIN_DOM"/>
    <property type="match status" value="1"/>
</dbReference>
<evidence type="ECO:0000256" key="3">
    <source>
        <dbReference type="ARBA" id="ARBA00022825"/>
    </source>
</evidence>
<evidence type="ECO:0000313" key="12">
    <source>
        <dbReference type="Proteomes" id="UP000827092"/>
    </source>
</evidence>
<organism evidence="11 12">
    <name type="scientific">Oedothorax gibbosus</name>
    <dbReference type="NCBI Taxonomy" id="931172"/>
    <lineage>
        <taxon>Eukaryota</taxon>
        <taxon>Metazoa</taxon>
        <taxon>Ecdysozoa</taxon>
        <taxon>Arthropoda</taxon>
        <taxon>Chelicerata</taxon>
        <taxon>Arachnida</taxon>
        <taxon>Araneae</taxon>
        <taxon>Araneomorphae</taxon>
        <taxon>Entelegynae</taxon>
        <taxon>Araneoidea</taxon>
        <taxon>Linyphiidae</taxon>
        <taxon>Erigoninae</taxon>
        <taxon>Oedothorax</taxon>
    </lineage>
</organism>
<dbReference type="InterPro" id="IPR043504">
    <property type="entry name" value="Peptidase_S1_PA_chymotrypsin"/>
</dbReference>
<dbReference type="Proteomes" id="UP000827092">
    <property type="component" value="Unassembled WGS sequence"/>
</dbReference>
<keyword evidence="3 7" id="KW-0720">Serine protease</keyword>
<dbReference type="SUPFAM" id="SSF57424">
    <property type="entry name" value="LDL receptor-like module"/>
    <property type="match status" value="1"/>
</dbReference>
<dbReference type="SUPFAM" id="SSF49854">
    <property type="entry name" value="Spermadhesin, CUB domain"/>
    <property type="match status" value="1"/>
</dbReference>
<dbReference type="PROSITE" id="PS00134">
    <property type="entry name" value="TRYPSIN_HIS"/>
    <property type="match status" value="1"/>
</dbReference>
<dbReference type="EMBL" id="JAFNEN010000127">
    <property type="protein sequence ID" value="KAG8193237.1"/>
    <property type="molecule type" value="Genomic_DNA"/>
</dbReference>
<evidence type="ECO:0000313" key="11">
    <source>
        <dbReference type="EMBL" id="KAG8193237.1"/>
    </source>
</evidence>
<keyword evidence="2 7" id="KW-0378">Hydrolase</keyword>
<dbReference type="InterPro" id="IPR033116">
    <property type="entry name" value="TRYPSIN_SER"/>
</dbReference>
<feature type="disulfide bond" evidence="6">
    <location>
        <begin position="155"/>
        <end position="173"/>
    </location>
</feature>
<evidence type="ECO:0000259" key="10">
    <source>
        <dbReference type="PROSITE" id="PS50240"/>
    </source>
</evidence>
<dbReference type="PRINTS" id="PR00722">
    <property type="entry name" value="CHYMOTRYPSIN"/>
</dbReference>
<dbReference type="GO" id="GO:0004252">
    <property type="term" value="F:serine-type endopeptidase activity"/>
    <property type="evidence" value="ECO:0007669"/>
    <property type="project" value="InterPro"/>
</dbReference>
<dbReference type="Pfam" id="PF00089">
    <property type="entry name" value="Trypsin"/>
    <property type="match status" value="1"/>
</dbReference>
<dbReference type="SUPFAM" id="SSF50494">
    <property type="entry name" value="Trypsin-like serine proteases"/>
    <property type="match status" value="1"/>
</dbReference>
<evidence type="ECO:0000256" key="8">
    <source>
        <dbReference type="SAM" id="SignalP"/>
    </source>
</evidence>
<dbReference type="PROSITE" id="PS00135">
    <property type="entry name" value="TRYPSIN_SER"/>
    <property type="match status" value="1"/>
</dbReference>
<comment type="caution">
    <text evidence="5">Lacks conserved residue(s) required for the propagation of feature annotation.</text>
</comment>
<dbReference type="FunFam" id="2.40.10.10:FF:000003">
    <property type="entry name" value="Transmembrane serine protease 3"/>
    <property type="match status" value="1"/>
</dbReference>
<dbReference type="InterPro" id="IPR001314">
    <property type="entry name" value="Peptidase_S1A"/>
</dbReference>
<sequence length="444" mass="48661">MFKRRWKATWVAILLLKGVSVRGSCGGQISLQKGESVDISSPGFEKHTYPADALCSWKINAAPGRKLSVSFQVVSLWPSSQCILDGLVLLDGEFPSSPHLATFCAGTPSSDVVTRGPKLLIVFYTSGLPSPFFGFLLHVRDIEPDPICKRAELRCRNKNCVQKKLICDGKDDCGDGTDEEQCGHLNPRPVACGVPLINQSGDRIVGGGASVPGSWPWQGSLRRRGRGHVCGAVLVRDQWALTAAHCFTGFKNTSLWTIHFGKYYKESNEPTEQVRYIRQILIHPRYSKVTLIGGLNRKDCDIALIRFNAPVTMTEYVRPVCLAPWLAQVNPGTICYVTGWGETRGTGYNDVLKQATIPIKSQENCQKSYNSISISRKMICAGYDEGGRDSCKGDSGGPLVVQKKGQWFLVGVVSTGGECAAPGQPGIYTRISSFKPWIASWIDR</sequence>
<comment type="caution">
    <text evidence="11">The sequence shown here is derived from an EMBL/GenBank/DDBJ whole genome shotgun (WGS) entry which is preliminary data.</text>
</comment>
<dbReference type="SMART" id="SM00192">
    <property type="entry name" value="LDLa"/>
    <property type="match status" value="1"/>
</dbReference>
<feature type="domain" description="CUB" evidence="9">
    <location>
        <begin position="25"/>
        <end position="142"/>
    </location>
</feature>
<evidence type="ECO:0000256" key="5">
    <source>
        <dbReference type="PROSITE-ProRule" id="PRU00059"/>
    </source>
</evidence>
<dbReference type="InterPro" id="IPR023415">
    <property type="entry name" value="LDLR_class-A_CS"/>
</dbReference>
<dbReference type="InterPro" id="IPR036055">
    <property type="entry name" value="LDL_receptor-like_sf"/>
</dbReference>
<gene>
    <name evidence="11" type="ORF">JTE90_005584</name>
</gene>
<protein>
    <submittedName>
        <fullName evidence="11">Uncharacterized protein</fullName>
    </submittedName>
</protein>
<dbReference type="PROSITE" id="PS01180">
    <property type="entry name" value="CUB"/>
    <property type="match status" value="1"/>
</dbReference>
<dbReference type="PANTHER" id="PTHR24252">
    <property type="entry name" value="ACROSIN-RELATED"/>
    <property type="match status" value="1"/>
</dbReference>
<dbReference type="InterPro" id="IPR035914">
    <property type="entry name" value="Sperma_CUB_dom_sf"/>
</dbReference>
<accession>A0AAV6V9X4</accession>
<keyword evidence="4 6" id="KW-1015">Disulfide bond</keyword>
<evidence type="ECO:0000256" key="7">
    <source>
        <dbReference type="RuleBase" id="RU363034"/>
    </source>
</evidence>
<feature type="domain" description="Peptidase S1" evidence="10">
    <location>
        <begin position="204"/>
        <end position="443"/>
    </location>
</feature>
<dbReference type="SMART" id="SM00020">
    <property type="entry name" value="Tryp_SPc"/>
    <property type="match status" value="1"/>
</dbReference>
<dbReference type="PROSITE" id="PS01209">
    <property type="entry name" value="LDLRA_1"/>
    <property type="match status" value="1"/>
</dbReference>
<dbReference type="Pfam" id="PF00431">
    <property type="entry name" value="CUB"/>
    <property type="match status" value="1"/>
</dbReference>
<name>A0AAV6V9X4_9ARAC</name>
<dbReference type="Gene3D" id="2.60.120.290">
    <property type="entry name" value="Spermadhesin, CUB domain"/>
    <property type="match status" value="1"/>
</dbReference>
<feature type="signal peptide" evidence="8">
    <location>
        <begin position="1"/>
        <end position="23"/>
    </location>
</feature>
<feature type="chain" id="PRO_5043921982" evidence="8">
    <location>
        <begin position="24"/>
        <end position="444"/>
    </location>
</feature>
<feature type="disulfide bond" evidence="6">
    <location>
        <begin position="148"/>
        <end position="160"/>
    </location>
</feature>
<keyword evidence="8" id="KW-0732">Signal</keyword>
<dbReference type="AlphaFoldDB" id="A0AAV6V9X4"/>
<dbReference type="InterPro" id="IPR001254">
    <property type="entry name" value="Trypsin_dom"/>
</dbReference>
<feature type="disulfide bond" evidence="6">
    <location>
        <begin position="167"/>
        <end position="182"/>
    </location>
</feature>
<dbReference type="CDD" id="cd00190">
    <property type="entry name" value="Tryp_SPc"/>
    <property type="match status" value="1"/>
</dbReference>
<dbReference type="Gene3D" id="4.10.400.10">
    <property type="entry name" value="Low-density Lipoprotein Receptor"/>
    <property type="match status" value="1"/>
</dbReference>
<evidence type="ECO:0000259" key="9">
    <source>
        <dbReference type="PROSITE" id="PS01180"/>
    </source>
</evidence>
<keyword evidence="1 7" id="KW-0645">Protease</keyword>
<dbReference type="Pfam" id="PF00057">
    <property type="entry name" value="Ldl_recept_a"/>
    <property type="match status" value="1"/>
</dbReference>
<evidence type="ECO:0000256" key="2">
    <source>
        <dbReference type="ARBA" id="ARBA00022801"/>
    </source>
</evidence>
<evidence type="ECO:0000256" key="6">
    <source>
        <dbReference type="PROSITE-ProRule" id="PRU00124"/>
    </source>
</evidence>
<keyword evidence="12" id="KW-1185">Reference proteome</keyword>
<dbReference type="SMART" id="SM00042">
    <property type="entry name" value="CUB"/>
    <property type="match status" value="1"/>
</dbReference>
<dbReference type="PROSITE" id="PS50068">
    <property type="entry name" value="LDLRA_2"/>
    <property type="match status" value="1"/>
</dbReference>